<gene>
    <name evidence="3" type="ORF">RE476_10155</name>
</gene>
<keyword evidence="1" id="KW-0175">Coiled coil</keyword>
<organism evidence="3 4">
    <name type="scientific">Methanolobus mangrovi</name>
    <dbReference type="NCBI Taxonomy" id="3072977"/>
    <lineage>
        <taxon>Archaea</taxon>
        <taxon>Methanobacteriati</taxon>
        <taxon>Methanobacteriota</taxon>
        <taxon>Stenosarchaea group</taxon>
        <taxon>Methanomicrobia</taxon>
        <taxon>Methanosarcinales</taxon>
        <taxon>Methanosarcinaceae</taxon>
        <taxon>Methanolobus</taxon>
    </lineage>
</organism>
<feature type="transmembrane region" description="Helical" evidence="2">
    <location>
        <begin position="66"/>
        <end position="86"/>
    </location>
</feature>
<sequence>MLADPHSFFPSDVTSIDDSRDDVKQELEDFKSIRSAFMKWALYLLPWIILATIIFIIFNYPVNSGTFMYITGLLTAAMSLLAFQILMQKIPRTFKTIWDRKVVVECESVSSDTEQDPIGPDEPDIRTGRDLLEMRYLEFIRNLGKLMNSPFQFLSGILFSLFVLTWDYSLKAEFLIAFIIGIMAWKMTITAIYVWKMGKEFCIEPQLGHVDKCGGLSPLGDLCLWNAFIVTIPAVYLGSWIIIGMVTEPQTQYFLQSEEYSALFSKLLFVPVFFALIAFFLPLWSTHQLMLRWKEKKQSQLDHLEQCIDRLECKILEEAETMDKKECECIFRERELMEHVYKQNKMIPVWPFNIKIIFKLLLSQSIPFFGILSQALNFIRKLS</sequence>
<protein>
    <submittedName>
        <fullName evidence="3">Uncharacterized protein</fullName>
    </submittedName>
</protein>
<proteinExistence type="predicted"/>
<feature type="coiled-coil region" evidence="1">
    <location>
        <begin position="294"/>
        <end position="328"/>
    </location>
</feature>
<dbReference type="RefSeq" id="WP_309307527.1">
    <property type="nucleotide sequence ID" value="NZ_CP133594.1"/>
</dbReference>
<keyword evidence="4" id="KW-1185">Reference proteome</keyword>
<evidence type="ECO:0000313" key="4">
    <source>
        <dbReference type="Proteomes" id="UP001183006"/>
    </source>
</evidence>
<feature type="transmembrane region" description="Helical" evidence="2">
    <location>
        <begin position="174"/>
        <end position="195"/>
    </location>
</feature>
<dbReference type="EMBL" id="CP133594">
    <property type="protein sequence ID" value="WMW21737.1"/>
    <property type="molecule type" value="Genomic_DNA"/>
</dbReference>
<feature type="transmembrane region" description="Helical" evidence="2">
    <location>
        <begin position="151"/>
        <end position="168"/>
    </location>
</feature>
<evidence type="ECO:0000256" key="1">
    <source>
        <dbReference type="SAM" id="Coils"/>
    </source>
</evidence>
<accession>A0AA51YG92</accession>
<feature type="transmembrane region" description="Helical" evidence="2">
    <location>
        <begin position="263"/>
        <end position="284"/>
    </location>
</feature>
<reference evidence="3" key="1">
    <citation type="submission" date="2023-08" db="EMBL/GenBank/DDBJ databases">
        <title>Methanolobus mangrovi sp. nov. and Methanolobus sediminis sp. nov, two novel methylotrophic methanogens isolated from mangrove sediments in China.</title>
        <authorList>
            <person name="Zhou J."/>
        </authorList>
    </citation>
    <scope>NUCLEOTIDE SEQUENCE</scope>
    <source>
        <strain evidence="3">FTZ2</strain>
    </source>
</reference>
<dbReference type="GeneID" id="84230506"/>
<dbReference type="AlphaFoldDB" id="A0AA51YG92"/>
<keyword evidence="2" id="KW-0472">Membrane</keyword>
<dbReference type="Proteomes" id="UP001183006">
    <property type="component" value="Chromosome"/>
</dbReference>
<keyword evidence="2" id="KW-1133">Transmembrane helix</keyword>
<feature type="transmembrane region" description="Helical" evidence="2">
    <location>
        <begin position="40"/>
        <end position="60"/>
    </location>
</feature>
<keyword evidence="2" id="KW-0812">Transmembrane</keyword>
<feature type="transmembrane region" description="Helical" evidence="2">
    <location>
        <begin position="222"/>
        <end position="243"/>
    </location>
</feature>
<evidence type="ECO:0000313" key="3">
    <source>
        <dbReference type="EMBL" id="WMW21737.1"/>
    </source>
</evidence>
<evidence type="ECO:0000256" key="2">
    <source>
        <dbReference type="SAM" id="Phobius"/>
    </source>
</evidence>
<name>A0AA51YG92_9EURY</name>
<dbReference type="KEGG" id="mmav:RE476_10155"/>